<dbReference type="RefSeq" id="WP_020197364.1">
    <property type="nucleotide sequence ID" value="NZ_BAOH01000117.1"/>
</dbReference>
<dbReference type="InterPro" id="IPR011006">
    <property type="entry name" value="CheY-like_superfamily"/>
</dbReference>
<dbReference type="GO" id="GO:0016787">
    <property type="term" value="F:hydrolase activity"/>
    <property type="evidence" value="ECO:0007669"/>
    <property type="project" value="UniProtKB-KW"/>
</dbReference>
<dbReference type="InterPro" id="IPR000700">
    <property type="entry name" value="PAS-assoc_C"/>
</dbReference>
<proteinExistence type="predicted"/>
<evidence type="ECO:0000256" key="6">
    <source>
        <dbReference type="ARBA" id="ARBA00022801"/>
    </source>
</evidence>
<dbReference type="SMART" id="SM00387">
    <property type="entry name" value="HATPase_c"/>
    <property type="match status" value="1"/>
</dbReference>
<dbReference type="PANTHER" id="PTHR43047">
    <property type="entry name" value="TWO-COMPONENT HISTIDINE PROTEIN KINASE"/>
    <property type="match status" value="1"/>
</dbReference>
<dbReference type="Gene3D" id="3.40.50.2300">
    <property type="match status" value="1"/>
</dbReference>
<evidence type="ECO:0000256" key="7">
    <source>
        <dbReference type="ARBA" id="ARBA00023012"/>
    </source>
</evidence>
<dbReference type="SUPFAM" id="SSF55874">
    <property type="entry name" value="ATPase domain of HSP90 chaperone/DNA topoisomerase II/histidine kinase"/>
    <property type="match status" value="1"/>
</dbReference>
<evidence type="ECO:0000256" key="8">
    <source>
        <dbReference type="PROSITE-ProRule" id="PRU00169"/>
    </source>
</evidence>
<reference evidence="15 16" key="1">
    <citation type="submission" date="2014-07" db="EMBL/GenBank/DDBJ databases">
        <title>Unique and conserved regions in Vibrio harveyi and related species in comparison with the shrimp pathogen Vibrio harveyi CAIM 1792.</title>
        <authorList>
            <person name="Espinoza-Valles I."/>
            <person name="Vora G."/>
            <person name="Leekitcharoenphon P."/>
            <person name="Ussery D."/>
            <person name="Hoj L."/>
            <person name="Gomez-Gil B."/>
        </authorList>
    </citation>
    <scope>NUCLEOTIDE SEQUENCE [LARGE SCALE GENOMIC DNA]</scope>
    <source>
        <strain evidence="16">CAIM 1854 / LMG 25443</strain>
    </source>
</reference>
<sequence length="827" mass="92318">MAKKLSRFSPKALLLIFIGMTALIYGVISLIVLSQESQATIKQLQKGNGRFELESAKIFMEKYLEVAEDRIVLASQYRGVIDAVVDNDVEGLAFQLERFKGQHQTMQFAARDVNGDLLFEDTFRHPASEQEVAIFNALSESRLNERIVYLLHDDTNHICLKLFMPLVNNGDFVGMLYGETAVDYDDFFGSFVTGRERWYELSQTIPPLPELAHLTETQAQEHLSHSHEHAPTASEIDRWIINKEPLSRGNLLLTQGVSKSFLDEQLTNLQSSLLKGLIGVLIVSSIIVTFIGKRLFVNPHRELEKSKQELEESNLQLKEKEKESELLATVVKAARDAVVITDHHGKVEWVNKAFESMTGYQLDGIKGLAPGAFLQGADTSPETIADIGKAIRQGEQVRTEILNYTRNKQPYWIDIDIIPLRNEQGVVERFIAIERDITEVKRLESDLETEALKARHANEAKSAFLATMSHEIRTPLNGLLGMLQILIDDIRDPEQRKVLRLALNSGEHLISILNDILDLAKVESDALALDIHPFKMADIITPVEVTYQSLCSEKGIVFSVDNQCSDECQYSGDSVRIRQVLLNLVGNALKFTKAGHINVSIKALEPPFVEFCVEDSGIGIPQDRMDSIFNEFEQAEVSTTRQYGGTGLGLAICQKLVTLMNGQISVESELGKGSLFRFVISLPSASGDAIEEKTEDVKVEDLSSVHALITDDNRMNQIIAKVFLDKLGAKSHICSSGQEALNLLNEQSFNLIIIDNHMPEMSGIEVVKRIREQGLDDVVIFGWTADVMQQSTQSFIDAGADEVLAKPLIKKDLMDALSRHLPNAPKE</sequence>
<evidence type="ECO:0000256" key="2">
    <source>
        <dbReference type="ARBA" id="ARBA00012438"/>
    </source>
</evidence>
<keyword evidence="9" id="KW-0175">Coiled coil</keyword>
<evidence type="ECO:0000256" key="9">
    <source>
        <dbReference type="SAM" id="Coils"/>
    </source>
</evidence>
<dbReference type="CDD" id="cd00082">
    <property type="entry name" value="HisKA"/>
    <property type="match status" value="1"/>
</dbReference>
<dbReference type="InterPro" id="IPR003594">
    <property type="entry name" value="HATPase_dom"/>
</dbReference>
<dbReference type="PATRIC" id="fig|1229493.5.peg.166"/>
<dbReference type="SUPFAM" id="SSF52172">
    <property type="entry name" value="CheY-like"/>
    <property type="match status" value="1"/>
</dbReference>
<dbReference type="GO" id="GO:0000155">
    <property type="term" value="F:phosphorelay sensor kinase activity"/>
    <property type="evidence" value="ECO:0007669"/>
    <property type="project" value="InterPro"/>
</dbReference>
<dbReference type="AlphaFoldDB" id="A0A0C1VV60"/>
<feature type="modified residue" description="4-aspartylphosphate" evidence="8">
    <location>
        <position position="755"/>
    </location>
</feature>
<evidence type="ECO:0000256" key="10">
    <source>
        <dbReference type="SAM" id="Phobius"/>
    </source>
</evidence>
<dbReference type="Gene3D" id="3.30.450.20">
    <property type="entry name" value="PAS domain"/>
    <property type="match status" value="1"/>
</dbReference>
<dbReference type="Pfam" id="PF00072">
    <property type="entry name" value="Response_reg"/>
    <property type="match status" value="1"/>
</dbReference>
<dbReference type="PRINTS" id="PR00344">
    <property type="entry name" value="BCTRLSENSOR"/>
</dbReference>
<protein>
    <recommendedName>
        <fullName evidence="2">histidine kinase</fullName>
        <ecNumber evidence="2">2.7.13.3</ecNumber>
    </recommendedName>
</protein>
<dbReference type="EC" id="2.7.13.3" evidence="2"/>
<feature type="domain" description="PAS" evidence="13">
    <location>
        <begin position="323"/>
        <end position="367"/>
    </location>
</feature>
<evidence type="ECO:0000313" key="16">
    <source>
        <dbReference type="Proteomes" id="UP000031586"/>
    </source>
</evidence>
<dbReference type="PROSITE" id="PS50109">
    <property type="entry name" value="HIS_KIN"/>
    <property type="match status" value="1"/>
</dbReference>
<feature type="domain" description="Response regulatory" evidence="12">
    <location>
        <begin position="706"/>
        <end position="821"/>
    </location>
</feature>
<evidence type="ECO:0000259" key="13">
    <source>
        <dbReference type="PROSITE" id="PS50112"/>
    </source>
</evidence>
<dbReference type="Proteomes" id="UP000031586">
    <property type="component" value="Unassembled WGS sequence"/>
</dbReference>
<gene>
    <name evidence="15" type="ORF">H735_05505</name>
</gene>
<accession>A0A0C1VV60</accession>
<evidence type="ECO:0000256" key="4">
    <source>
        <dbReference type="ARBA" id="ARBA00022679"/>
    </source>
</evidence>
<keyword evidence="10" id="KW-1133">Transmembrane helix</keyword>
<keyword evidence="7" id="KW-0902">Two-component regulatory system</keyword>
<dbReference type="SMART" id="SM00086">
    <property type="entry name" value="PAC"/>
    <property type="match status" value="1"/>
</dbReference>
<dbReference type="PROSITE" id="PS50110">
    <property type="entry name" value="RESPONSE_REGULATORY"/>
    <property type="match status" value="1"/>
</dbReference>
<dbReference type="SMART" id="SM00091">
    <property type="entry name" value="PAS"/>
    <property type="match status" value="1"/>
</dbReference>
<dbReference type="NCBIfam" id="TIGR00229">
    <property type="entry name" value="sensory_box"/>
    <property type="match status" value="1"/>
</dbReference>
<keyword evidence="6" id="KW-0378">Hydrolase</keyword>
<feature type="coiled-coil region" evidence="9">
    <location>
        <begin position="300"/>
        <end position="327"/>
    </location>
</feature>
<evidence type="ECO:0000259" key="14">
    <source>
        <dbReference type="PROSITE" id="PS50113"/>
    </source>
</evidence>
<dbReference type="Gene3D" id="1.10.287.130">
    <property type="match status" value="1"/>
</dbReference>
<dbReference type="PROSITE" id="PS50113">
    <property type="entry name" value="PAC"/>
    <property type="match status" value="1"/>
</dbReference>
<dbReference type="InterPro" id="IPR005467">
    <property type="entry name" value="His_kinase_dom"/>
</dbReference>
<dbReference type="FunFam" id="3.30.565.10:FF:000010">
    <property type="entry name" value="Sensor histidine kinase RcsC"/>
    <property type="match status" value="1"/>
</dbReference>
<dbReference type="SUPFAM" id="SSF55785">
    <property type="entry name" value="PYP-like sensor domain (PAS domain)"/>
    <property type="match status" value="1"/>
</dbReference>
<dbReference type="Pfam" id="PF13426">
    <property type="entry name" value="PAS_9"/>
    <property type="match status" value="1"/>
</dbReference>
<dbReference type="InterPro" id="IPR001789">
    <property type="entry name" value="Sig_transdc_resp-reg_receiver"/>
</dbReference>
<dbReference type="InterPro" id="IPR001610">
    <property type="entry name" value="PAC"/>
</dbReference>
<dbReference type="PANTHER" id="PTHR43047:SF78">
    <property type="entry name" value="SENSORY_REGULATORY PROTEIN RPFC"/>
    <property type="match status" value="1"/>
</dbReference>
<dbReference type="SUPFAM" id="SSF47384">
    <property type="entry name" value="Homodimeric domain of signal transducing histidine kinase"/>
    <property type="match status" value="1"/>
</dbReference>
<dbReference type="SMART" id="SM00388">
    <property type="entry name" value="HisKA"/>
    <property type="match status" value="1"/>
</dbReference>
<keyword evidence="4" id="KW-0808">Transferase</keyword>
<evidence type="ECO:0000259" key="11">
    <source>
        <dbReference type="PROSITE" id="PS50109"/>
    </source>
</evidence>
<evidence type="ECO:0000256" key="5">
    <source>
        <dbReference type="ARBA" id="ARBA00022777"/>
    </source>
</evidence>
<keyword evidence="5 15" id="KW-0418">Kinase</keyword>
<dbReference type="EMBL" id="JPRD01000011">
    <property type="protein sequence ID" value="KIF53843.1"/>
    <property type="molecule type" value="Genomic_DNA"/>
</dbReference>
<feature type="domain" description="Histidine kinase" evidence="11">
    <location>
        <begin position="467"/>
        <end position="684"/>
    </location>
</feature>
<keyword evidence="10" id="KW-0812">Transmembrane</keyword>
<name>A0A0C1VV60_9VIBR</name>
<evidence type="ECO:0000313" key="15">
    <source>
        <dbReference type="EMBL" id="KIF53843.1"/>
    </source>
</evidence>
<dbReference type="InterPro" id="IPR000014">
    <property type="entry name" value="PAS"/>
</dbReference>
<dbReference type="InterPro" id="IPR003661">
    <property type="entry name" value="HisK_dim/P_dom"/>
</dbReference>
<dbReference type="CDD" id="cd16922">
    <property type="entry name" value="HATPase_EvgS-ArcB-TorS-like"/>
    <property type="match status" value="1"/>
</dbReference>
<keyword evidence="10" id="KW-0472">Membrane</keyword>
<dbReference type="CDD" id="cd00130">
    <property type="entry name" value="PAS"/>
    <property type="match status" value="1"/>
</dbReference>
<dbReference type="Gene3D" id="3.30.565.10">
    <property type="entry name" value="Histidine kinase-like ATPase, C-terminal domain"/>
    <property type="match status" value="1"/>
</dbReference>
<evidence type="ECO:0000256" key="1">
    <source>
        <dbReference type="ARBA" id="ARBA00000085"/>
    </source>
</evidence>
<dbReference type="Pfam" id="PF00512">
    <property type="entry name" value="HisKA"/>
    <property type="match status" value="1"/>
</dbReference>
<organism evidence="15 16">
    <name type="scientific">Vibrio owensii CAIM 1854 = LMG 25443</name>
    <dbReference type="NCBI Taxonomy" id="1229493"/>
    <lineage>
        <taxon>Bacteria</taxon>
        <taxon>Pseudomonadati</taxon>
        <taxon>Pseudomonadota</taxon>
        <taxon>Gammaproteobacteria</taxon>
        <taxon>Vibrionales</taxon>
        <taxon>Vibrionaceae</taxon>
        <taxon>Vibrio</taxon>
    </lineage>
</organism>
<comment type="catalytic activity">
    <reaction evidence="1">
        <text>ATP + protein L-histidine = ADP + protein N-phospho-L-histidine.</text>
        <dbReference type="EC" id="2.7.13.3"/>
    </reaction>
</comment>
<dbReference type="InterPro" id="IPR036097">
    <property type="entry name" value="HisK_dim/P_sf"/>
</dbReference>
<evidence type="ECO:0000259" key="12">
    <source>
        <dbReference type="PROSITE" id="PS50110"/>
    </source>
</evidence>
<dbReference type="InterPro" id="IPR036890">
    <property type="entry name" value="HATPase_C_sf"/>
</dbReference>
<evidence type="ECO:0000256" key="3">
    <source>
        <dbReference type="ARBA" id="ARBA00022553"/>
    </source>
</evidence>
<comment type="caution">
    <text evidence="15">The sequence shown here is derived from an EMBL/GenBank/DDBJ whole genome shotgun (WGS) entry which is preliminary data.</text>
</comment>
<dbReference type="CDD" id="cd17546">
    <property type="entry name" value="REC_hyHK_CKI1_RcsC-like"/>
    <property type="match status" value="1"/>
</dbReference>
<dbReference type="InterPro" id="IPR004358">
    <property type="entry name" value="Sig_transdc_His_kin-like_C"/>
</dbReference>
<feature type="transmembrane region" description="Helical" evidence="10">
    <location>
        <begin position="12"/>
        <end position="33"/>
    </location>
</feature>
<dbReference type="PROSITE" id="PS50112">
    <property type="entry name" value="PAS"/>
    <property type="match status" value="1"/>
</dbReference>
<feature type="domain" description="PAC" evidence="14">
    <location>
        <begin position="395"/>
        <end position="449"/>
    </location>
</feature>
<dbReference type="Pfam" id="PF02518">
    <property type="entry name" value="HATPase_c"/>
    <property type="match status" value="1"/>
</dbReference>
<keyword evidence="3 8" id="KW-0597">Phosphoprotein</keyword>
<dbReference type="SMART" id="SM00448">
    <property type="entry name" value="REC"/>
    <property type="match status" value="1"/>
</dbReference>
<dbReference type="InterPro" id="IPR035965">
    <property type="entry name" value="PAS-like_dom_sf"/>
</dbReference>